<comment type="similarity">
    <text evidence="1 7">Belongs to the endoribonuclease YbeY family.</text>
</comment>
<name>A0A1F5B045_9BACT</name>
<comment type="cofactor">
    <cofactor evidence="7">
        <name>Zn(2+)</name>
        <dbReference type="ChEBI" id="CHEBI:29105"/>
    </cofactor>
    <text evidence="7">Binds 1 zinc ion.</text>
</comment>
<evidence type="ECO:0000256" key="1">
    <source>
        <dbReference type="ARBA" id="ARBA00010875"/>
    </source>
</evidence>
<reference evidence="8 9" key="1">
    <citation type="journal article" date="2016" name="Nat. Commun.">
        <title>Thousands of microbial genomes shed light on interconnected biogeochemical processes in an aquifer system.</title>
        <authorList>
            <person name="Anantharaman K."/>
            <person name="Brown C.T."/>
            <person name="Hug L.A."/>
            <person name="Sharon I."/>
            <person name="Castelle C.J."/>
            <person name="Probst A.J."/>
            <person name="Thomas B.C."/>
            <person name="Singh A."/>
            <person name="Wilkins M.J."/>
            <person name="Karaoz U."/>
            <person name="Brodie E.L."/>
            <person name="Williams K.H."/>
            <person name="Hubbard S.S."/>
            <person name="Banfield J.F."/>
        </authorList>
    </citation>
    <scope>NUCLEOTIDE SEQUENCE [LARGE SCALE GENOMIC DNA]</scope>
</reference>
<evidence type="ECO:0000256" key="2">
    <source>
        <dbReference type="ARBA" id="ARBA00022722"/>
    </source>
</evidence>
<dbReference type="SUPFAM" id="SSF55486">
    <property type="entry name" value="Metalloproteases ('zincins'), catalytic domain"/>
    <property type="match status" value="1"/>
</dbReference>
<keyword evidence="7" id="KW-0690">Ribosome biogenesis</keyword>
<dbReference type="NCBIfam" id="TIGR00043">
    <property type="entry name" value="rRNA maturation RNase YbeY"/>
    <property type="match status" value="1"/>
</dbReference>
<keyword evidence="7" id="KW-0963">Cytoplasm</keyword>
<evidence type="ECO:0000256" key="5">
    <source>
        <dbReference type="ARBA" id="ARBA00022801"/>
    </source>
</evidence>
<dbReference type="InterPro" id="IPR002036">
    <property type="entry name" value="YbeY"/>
</dbReference>
<keyword evidence="6 7" id="KW-0862">Zinc</keyword>
<keyword evidence="3 7" id="KW-0479">Metal-binding</keyword>
<evidence type="ECO:0000256" key="6">
    <source>
        <dbReference type="ARBA" id="ARBA00022833"/>
    </source>
</evidence>
<dbReference type="InterPro" id="IPR023091">
    <property type="entry name" value="MetalPrtase_cat_dom_sf_prd"/>
</dbReference>
<keyword evidence="7" id="KW-0698">rRNA processing</keyword>
<protein>
    <recommendedName>
        <fullName evidence="7">Endoribonuclease YbeY</fullName>
        <ecNumber evidence="7">3.1.-.-</ecNumber>
    </recommendedName>
</protein>
<dbReference type="GO" id="GO:0004521">
    <property type="term" value="F:RNA endonuclease activity"/>
    <property type="evidence" value="ECO:0007669"/>
    <property type="project" value="UniProtKB-UniRule"/>
</dbReference>
<dbReference type="AlphaFoldDB" id="A0A1F5B045"/>
<comment type="caution">
    <text evidence="8">The sequence shown here is derived from an EMBL/GenBank/DDBJ whole genome shotgun (WGS) entry which is preliminary data.</text>
</comment>
<comment type="function">
    <text evidence="7">Single strand-specific metallo-endoribonuclease involved in late-stage 70S ribosome quality control and in maturation of the 3' terminus of the 16S rRNA.</text>
</comment>
<dbReference type="PANTHER" id="PTHR46986">
    <property type="entry name" value="ENDORIBONUCLEASE YBEY, CHLOROPLASTIC"/>
    <property type="match status" value="1"/>
</dbReference>
<comment type="subcellular location">
    <subcellularLocation>
        <location evidence="7">Cytoplasm</location>
    </subcellularLocation>
</comment>
<evidence type="ECO:0000256" key="4">
    <source>
        <dbReference type="ARBA" id="ARBA00022759"/>
    </source>
</evidence>
<dbReference type="HAMAP" id="MF_00009">
    <property type="entry name" value="Endoribonucl_YbeY"/>
    <property type="match status" value="1"/>
</dbReference>
<dbReference type="GO" id="GO:0004222">
    <property type="term" value="F:metalloendopeptidase activity"/>
    <property type="evidence" value="ECO:0007669"/>
    <property type="project" value="InterPro"/>
</dbReference>
<keyword evidence="4 7" id="KW-0255">Endonuclease</keyword>
<evidence type="ECO:0000256" key="7">
    <source>
        <dbReference type="HAMAP-Rule" id="MF_00009"/>
    </source>
</evidence>
<evidence type="ECO:0000256" key="3">
    <source>
        <dbReference type="ARBA" id="ARBA00022723"/>
    </source>
</evidence>
<dbReference type="PANTHER" id="PTHR46986:SF1">
    <property type="entry name" value="ENDORIBONUCLEASE YBEY, CHLOROPLASTIC"/>
    <property type="match status" value="1"/>
</dbReference>
<feature type="binding site" evidence="7">
    <location>
        <position position="121"/>
    </location>
    <ligand>
        <name>Zn(2+)</name>
        <dbReference type="ChEBI" id="CHEBI:29105"/>
        <note>catalytic</note>
    </ligand>
</feature>
<evidence type="ECO:0000313" key="8">
    <source>
        <dbReference type="EMBL" id="OGD23996.1"/>
    </source>
</evidence>
<dbReference type="GO" id="GO:0006364">
    <property type="term" value="P:rRNA processing"/>
    <property type="evidence" value="ECO:0007669"/>
    <property type="project" value="UniProtKB-UniRule"/>
</dbReference>
<dbReference type="GO" id="GO:0008270">
    <property type="term" value="F:zinc ion binding"/>
    <property type="evidence" value="ECO:0007669"/>
    <property type="project" value="UniProtKB-UniRule"/>
</dbReference>
<dbReference type="EC" id="3.1.-.-" evidence="7"/>
<keyword evidence="5 7" id="KW-0378">Hydrolase</keyword>
<evidence type="ECO:0000313" key="9">
    <source>
        <dbReference type="Proteomes" id="UP000176639"/>
    </source>
</evidence>
<dbReference type="Pfam" id="PF02130">
    <property type="entry name" value="YbeY"/>
    <property type="match status" value="1"/>
</dbReference>
<organism evidence="8 9">
    <name type="scientific">Candidatus Azambacteria bacterium RBG_16_47_10</name>
    <dbReference type="NCBI Taxonomy" id="1797292"/>
    <lineage>
        <taxon>Bacteria</taxon>
        <taxon>Candidatus Azamiibacteriota</taxon>
    </lineage>
</organism>
<feature type="binding site" evidence="7">
    <location>
        <position position="131"/>
    </location>
    <ligand>
        <name>Zn(2+)</name>
        <dbReference type="ChEBI" id="CHEBI:29105"/>
        <note>catalytic</note>
    </ligand>
</feature>
<gene>
    <name evidence="7" type="primary">ybeY</name>
    <name evidence="8" type="ORF">A2Z10_02015</name>
</gene>
<dbReference type="EMBL" id="MEYI01000019">
    <property type="protein sequence ID" value="OGD23996.1"/>
    <property type="molecule type" value="Genomic_DNA"/>
</dbReference>
<sequence length="158" mass="17579">MKESVIVDVRNFTRRNAYVPAVKRAIAAALLLCGKKGMYEVSVAIVGNAQMRSLKQEWKGESTVTDVLSFPFSDFQEMKGARTQRVAESLGEIVICAPYAERQAKELGISVKDNMITLAAHGAIHLCGIDHEISEREYEKTLAIQKKVLQIVTKRVNI</sequence>
<accession>A0A1F5B045</accession>
<dbReference type="Gene3D" id="3.40.390.30">
    <property type="entry name" value="Metalloproteases ('zincins'), catalytic domain"/>
    <property type="match status" value="1"/>
</dbReference>
<dbReference type="GO" id="GO:0005737">
    <property type="term" value="C:cytoplasm"/>
    <property type="evidence" value="ECO:0007669"/>
    <property type="project" value="UniProtKB-SubCell"/>
</dbReference>
<proteinExistence type="inferred from homology"/>
<feature type="binding site" evidence="7">
    <location>
        <position position="125"/>
    </location>
    <ligand>
        <name>Zn(2+)</name>
        <dbReference type="ChEBI" id="CHEBI:29105"/>
        <note>catalytic</note>
    </ligand>
</feature>
<dbReference type="Proteomes" id="UP000176639">
    <property type="component" value="Unassembled WGS sequence"/>
</dbReference>
<keyword evidence="2 7" id="KW-0540">Nuclease</keyword>